<dbReference type="GO" id="GO:0008270">
    <property type="term" value="F:zinc ion binding"/>
    <property type="evidence" value="ECO:0007669"/>
    <property type="project" value="UniProtKB-KW"/>
</dbReference>
<dbReference type="InParanoid" id="A0A409YUJ3"/>
<dbReference type="GO" id="GO:0005634">
    <property type="term" value="C:nucleus"/>
    <property type="evidence" value="ECO:0007669"/>
    <property type="project" value="UniProtKB-SubCell"/>
</dbReference>
<comment type="caution">
    <text evidence="6">The sequence shown here is derived from an EMBL/GenBank/DDBJ whole genome shotgun (WGS) entry which is preliminary data.</text>
</comment>
<keyword evidence="4" id="KW-0862">Zinc</keyword>
<organism evidence="6 7">
    <name type="scientific">Gymnopilus dilepis</name>
    <dbReference type="NCBI Taxonomy" id="231916"/>
    <lineage>
        <taxon>Eukaryota</taxon>
        <taxon>Fungi</taxon>
        <taxon>Dikarya</taxon>
        <taxon>Basidiomycota</taxon>
        <taxon>Agaricomycotina</taxon>
        <taxon>Agaricomycetes</taxon>
        <taxon>Agaricomycetidae</taxon>
        <taxon>Agaricales</taxon>
        <taxon>Agaricineae</taxon>
        <taxon>Hymenogastraceae</taxon>
        <taxon>Gymnopilus</taxon>
    </lineage>
</organism>
<dbReference type="STRING" id="231916.A0A409YUJ3"/>
<evidence type="ECO:0000256" key="4">
    <source>
        <dbReference type="ARBA" id="ARBA00022833"/>
    </source>
</evidence>
<comment type="subcellular location">
    <subcellularLocation>
        <location evidence="1">Nucleus</location>
    </subcellularLocation>
</comment>
<name>A0A409YUJ3_9AGAR</name>
<evidence type="ECO:0000256" key="3">
    <source>
        <dbReference type="ARBA" id="ARBA00022771"/>
    </source>
</evidence>
<proteinExistence type="predicted"/>
<evidence type="ECO:0000256" key="1">
    <source>
        <dbReference type="ARBA" id="ARBA00004123"/>
    </source>
</evidence>
<keyword evidence="3" id="KW-0863">Zinc-finger</keyword>
<protein>
    <recommendedName>
        <fullName evidence="8">DUF659 domain-containing protein</fullName>
    </recommendedName>
</protein>
<gene>
    <name evidence="6" type="ORF">CVT26_001472</name>
</gene>
<accession>A0A409YUJ3</accession>
<dbReference type="PANTHER" id="PTHR46481:SF10">
    <property type="entry name" value="ZINC FINGER BED DOMAIN-CONTAINING PROTEIN 39"/>
    <property type="match status" value="1"/>
</dbReference>
<evidence type="ECO:0000256" key="5">
    <source>
        <dbReference type="ARBA" id="ARBA00023242"/>
    </source>
</evidence>
<dbReference type="Proteomes" id="UP000284706">
    <property type="component" value="Unassembled WGS sequence"/>
</dbReference>
<dbReference type="PANTHER" id="PTHR46481">
    <property type="entry name" value="ZINC FINGER BED DOMAIN-CONTAINING PROTEIN 4"/>
    <property type="match status" value="1"/>
</dbReference>
<reference evidence="6 7" key="1">
    <citation type="journal article" date="2018" name="Evol. Lett.">
        <title>Horizontal gene cluster transfer increased hallucinogenic mushroom diversity.</title>
        <authorList>
            <person name="Reynolds H.T."/>
            <person name="Vijayakumar V."/>
            <person name="Gluck-Thaler E."/>
            <person name="Korotkin H.B."/>
            <person name="Matheny P.B."/>
            <person name="Slot J.C."/>
        </authorList>
    </citation>
    <scope>NUCLEOTIDE SEQUENCE [LARGE SCALE GENOMIC DNA]</scope>
    <source>
        <strain evidence="6 7">SRW20</strain>
    </source>
</reference>
<dbReference type="SUPFAM" id="SSF53098">
    <property type="entry name" value="Ribonuclease H-like"/>
    <property type="match status" value="1"/>
</dbReference>
<keyword evidence="2" id="KW-0479">Metal-binding</keyword>
<dbReference type="OrthoDB" id="2687121at2759"/>
<dbReference type="InterPro" id="IPR052035">
    <property type="entry name" value="ZnF_BED_domain_contain"/>
</dbReference>
<dbReference type="AlphaFoldDB" id="A0A409YUJ3"/>
<evidence type="ECO:0000313" key="6">
    <source>
        <dbReference type="EMBL" id="PPR06686.1"/>
    </source>
</evidence>
<keyword evidence="7" id="KW-1185">Reference proteome</keyword>
<evidence type="ECO:0008006" key="8">
    <source>
        <dbReference type="Google" id="ProtNLM"/>
    </source>
</evidence>
<dbReference type="EMBL" id="NHYE01000259">
    <property type="protein sequence ID" value="PPR06686.1"/>
    <property type="molecule type" value="Genomic_DNA"/>
</dbReference>
<sequence length="259" mass="28876">MWGSVKSSTKVLKPFNVQGTLDLSFEVQGKGKIVEDRGFKCLMKTGRPELYIPSASTVSRDVKLVFARTRERIAKLLQVTRIGIYSDLLTQEYNGRLNFATDAWTSPNHRAYVAVMVHMELNGEMISLVLDVVEVAEVDHISFIAGMITRSTDLVLRQSHTGLNLALAFKSILEDFGIEHKILSVTCDNASNNDTMVTEMHERITSFNKVNRTRCFLHVLNLVAKNGEPPRTCDSSRSRGSSRSPSALPLCRGVYIVLA</sequence>
<dbReference type="InterPro" id="IPR012337">
    <property type="entry name" value="RNaseH-like_sf"/>
</dbReference>
<evidence type="ECO:0000256" key="2">
    <source>
        <dbReference type="ARBA" id="ARBA00022723"/>
    </source>
</evidence>
<evidence type="ECO:0000313" key="7">
    <source>
        <dbReference type="Proteomes" id="UP000284706"/>
    </source>
</evidence>
<keyword evidence="5" id="KW-0539">Nucleus</keyword>